<organism evidence="2 3">
    <name type="scientific">Drosophila ananassae</name>
    <name type="common">Fruit fly</name>
    <dbReference type="NCBI Taxonomy" id="7217"/>
    <lineage>
        <taxon>Eukaryota</taxon>
        <taxon>Metazoa</taxon>
        <taxon>Ecdysozoa</taxon>
        <taxon>Arthropoda</taxon>
        <taxon>Hexapoda</taxon>
        <taxon>Insecta</taxon>
        <taxon>Pterygota</taxon>
        <taxon>Neoptera</taxon>
        <taxon>Endopterygota</taxon>
        <taxon>Diptera</taxon>
        <taxon>Brachycera</taxon>
        <taxon>Muscomorpha</taxon>
        <taxon>Ephydroidea</taxon>
        <taxon>Drosophilidae</taxon>
        <taxon>Drosophila</taxon>
        <taxon>Sophophora</taxon>
    </lineage>
</organism>
<feature type="region of interest" description="Disordered" evidence="1">
    <location>
        <begin position="497"/>
        <end position="690"/>
    </location>
</feature>
<dbReference type="FunCoup" id="B3MJ18">
    <property type="interactions" value="94"/>
</dbReference>
<dbReference type="EMBL" id="CH902619">
    <property type="protein sequence ID" value="EDV37084.1"/>
    <property type="molecule type" value="Genomic_DNA"/>
</dbReference>
<feature type="compositionally biased region" description="Acidic residues" evidence="1">
    <location>
        <begin position="614"/>
        <end position="661"/>
    </location>
</feature>
<accession>B3MJ18</accession>
<keyword evidence="3" id="KW-1185">Reference proteome</keyword>
<feature type="compositionally biased region" description="Basic residues" evidence="1">
    <location>
        <begin position="515"/>
        <end position="530"/>
    </location>
</feature>
<dbReference type="KEGG" id="dan:6496116"/>
<dbReference type="eggNOG" id="ENOG502QUJ0">
    <property type="taxonomic scope" value="Eukaryota"/>
</dbReference>
<dbReference type="STRING" id="7217.B3MJ18"/>
<proteinExistence type="predicted"/>
<evidence type="ECO:0000313" key="3">
    <source>
        <dbReference type="Proteomes" id="UP000007801"/>
    </source>
</evidence>
<name>B3MJ18_DROAN</name>
<dbReference type="OrthoDB" id="6418155at2759"/>
<sequence>MSRHRANRRGQQKLHIPIEEDFLTIEEAPRVREEIRVEDEQLVEMLVESSRPSPTDHLDLLEFLDTLEVPQELAISECGGEVPDSPTREVEEEKCPTPPPEIQTVPSSTNSKQNQEAVDNRRRIFRQLGRNVPETPSQHPIQGYPFVMKLFLAAGSPAFPFLKWSESGLELEVDYVGLQEHLASGSSMFRSRSAVEFTAQLLDLGFERLWSRTSEDPQGGCIQLFFQHPKFAKGQLEELKALVEEIGQNQIEESLDMQRDRQRARPRVQDLKEDEDKEELQLPPLYQAPMAHMDRMSKRGDLCTSFHTFRAPLQIVRSRFQTLLAYQVDVQVLKDRKDSPATPQSTGKKSRNTSNNQPTEKTPAPKDSSSKFVKPQDSVITIGIGQAPDYAGFYGNVELGKVNEFFSEYLPRYGSKITGYKDIVMEATNKSNGFQQNLPIGLDYSDDDDDALPPISSCSMEVDVDVQPSTSAAARSKSSSRKPVDDMDLEQAMQELCDGPNANQPEKTSGSSSKAKPKPRGKPKSKKRLAKLLQSSSSENDDVKEFSPEPVKEAHEVVPSRTIKKEKIELVDEEDPENSFIVEIEVQDDAQMTLESEETPEQQMKELHGVGADNESEVEEAEEEGEDEEEAEAEAEDDEEEEVEEEEEEEEEVEEDDDDDYNDKNVQYRTDPQPAKRRRYDLRNSKRSSL</sequence>
<dbReference type="InParanoid" id="B3MJ18"/>
<feature type="compositionally biased region" description="Basic and acidic residues" evidence="1">
    <location>
        <begin position="256"/>
        <end position="271"/>
    </location>
</feature>
<dbReference type="GeneID" id="6496116"/>
<evidence type="ECO:0008006" key="4">
    <source>
        <dbReference type="Google" id="ProtNLM"/>
    </source>
</evidence>
<dbReference type="AlphaFoldDB" id="B3MJ18"/>
<feature type="compositionally biased region" description="Basic and acidic residues" evidence="1">
    <location>
        <begin position="86"/>
        <end position="95"/>
    </location>
</feature>
<dbReference type="PhylomeDB" id="B3MJ18"/>
<feature type="region of interest" description="Disordered" evidence="1">
    <location>
        <begin position="439"/>
        <end position="458"/>
    </location>
</feature>
<feature type="region of interest" description="Disordered" evidence="1">
    <location>
        <begin position="78"/>
        <end position="118"/>
    </location>
</feature>
<reference evidence="2 3" key="1">
    <citation type="journal article" date="2007" name="Nature">
        <title>Evolution of genes and genomes on the Drosophila phylogeny.</title>
        <authorList>
            <consortium name="Drosophila 12 Genomes Consortium"/>
            <person name="Clark A.G."/>
            <person name="Eisen M.B."/>
            <person name="Smith D.R."/>
            <person name="Bergman C.M."/>
            <person name="Oliver B."/>
            <person name="Markow T.A."/>
            <person name="Kaufman T.C."/>
            <person name="Kellis M."/>
            <person name="Gelbart W."/>
            <person name="Iyer V.N."/>
            <person name="Pollard D.A."/>
            <person name="Sackton T.B."/>
            <person name="Larracuente A.M."/>
            <person name="Singh N.D."/>
            <person name="Abad J.P."/>
            <person name="Abt D.N."/>
            <person name="Adryan B."/>
            <person name="Aguade M."/>
            <person name="Akashi H."/>
            <person name="Anderson W.W."/>
            <person name="Aquadro C.F."/>
            <person name="Ardell D.H."/>
            <person name="Arguello R."/>
            <person name="Artieri C.G."/>
            <person name="Barbash D.A."/>
            <person name="Barker D."/>
            <person name="Barsanti P."/>
            <person name="Batterham P."/>
            <person name="Batzoglou S."/>
            <person name="Begun D."/>
            <person name="Bhutkar A."/>
            <person name="Blanco E."/>
            <person name="Bosak S.A."/>
            <person name="Bradley R.K."/>
            <person name="Brand A.D."/>
            <person name="Brent M.R."/>
            <person name="Brooks A.N."/>
            <person name="Brown R.H."/>
            <person name="Butlin R.K."/>
            <person name="Caggese C."/>
            <person name="Calvi B.R."/>
            <person name="Bernardo de Carvalho A."/>
            <person name="Caspi A."/>
            <person name="Castrezana S."/>
            <person name="Celniker S.E."/>
            <person name="Chang J.L."/>
            <person name="Chapple C."/>
            <person name="Chatterji S."/>
            <person name="Chinwalla A."/>
            <person name="Civetta A."/>
            <person name="Clifton S.W."/>
            <person name="Comeron J.M."/>
            <person name="Costello J.C."/>
            <person name="Coyne J.A."/>
            <person name="Daub J."/>
            <person name="David R.G."/>
            <person name="Delcher A.L."/>
            <person name="Delehaunty K."/>
            <person name="Do C.B."/>
            <person name="Ebling H."/>
            <person name="Edwards K."/>
            <person name="Eickbush T."/>
            <person name="Evans J.D."/>
            <person name="Filipski A."/>
            <person name="Findeiss S."/>
            <person name="Freyhult E."/>
            <person name="Fulton L."/>
            <person name="Fulton R."/>
            <person name="Garcia A.C."/>
            <person name="Gardiner A."/>
            <person name="Garfield D.A."/>
            <person name="Garvin B.E."/>
            <person name="Gibson G."/>
            <person name="Gilbert D."/>
            <person name="Gnerre S."/>
            <person name="Godfrey J."/>
            <person name="Good R."/>
            <person name="Gotea V."/>
            <person name="Gravely B."/>
            <person name="Greenberg A.J."/>
            <person name="Griffiths-Jones S."/>
            <person name="Gross S."/>
            <person name="Guigo R."/>
            <person name="Gustafson E.A."/>
            <person name="Haerty W."/>
            <person name="Hahn M.W."/>
            <person name="Halligan D.L."/>
            <person name="Halpern A.L."/>
            <person name="Halter G.M."/>
            <person name="Han M.V."/>
            <person name="Heger A."/>
            <person name="Hillier L."/>
            <person name="Hinrichs A.S."/>
            <person name="Holmes I."/>
            <person name="Hoskins R.A."/>
            <person name="Hubisz M.J."/>
            <person name="Hultmark D."/>
            <person name="Huntley M.A."/>
            <person name="Jaffe D.B."/>
            <person name="Jagadeeshan S."/>
            <person name="Jeck W.R."/>
            <person name="Johnson J."/>
            <person name="Jones C.D."/>
            <person name="Jordan W.C."/>
            <person name="Karpen G.H."/>
            <person name="Kataoka E."/>
            <person name="Keightley P.D."/>
            <person name="Kheradpour P."/>
            <person name="Kirkness E.F."/>
            <person name="Koerich L.B."/>
            <person name="Kristiansen K."/>
            <person name="Kudrna D."/>
            <person name="Kulathinal R.J."/>
            <person name="Kumar S."/>
            <person name="Kwok R."/>
            <person name="Lander E."/>
            <person name="Langley C.H."/>
            <person name="Lapoint R."/>
            <person name="Lazzaro B.P."/>
            <person name="Lee S.J."/>
            <person name="Levesque L."/>
            <person name="Li R."/>
            <person name="Lin C.F."/>
            <person name="Lin M.F."/>
            <person name="Lindblad-Toh K."/>
            <person name="Llopart A."/>
            <person name="Long M."/>
            <person name="Low L."/>
            <person name="Lozovsky E."/>
            <person name="Lu J."/>
            <person name="Luo M."/>
            <person name="Machado C.A."/>
            <person name="Makalowski W."/>
            <person name="Marzo M."/>
            <person name="Matsuda M."/>
            <person name="Matzkin L."/>
            <person name="McAllister B."/>
            <person name="McBride C.S."/>
            <person name="McKernan B."/>
            <person name="McKernan K."/>
            <person name="Mendez-Lago M."/>
            <person name="Minx P."/>
            <person name="Mollenhauer M.U."/>
            <person name="Montooth K."/>
            <person name="Mount S.M."/>
            <person name="Mu X."/>
            <person name="Myers E."/>
            <person name="Negre B."/>
            <person name="Newfeld S."/>
            <person name="Nielsen R."/>
            <person name="Noor M.A."/>
            <person name="O'Grady P."/>
            <person name="Pachter L."/>
            <person name="Papaceit M."/>
            <person name="Parisi M.J."/>
            <person name="Parisi M."/>
            <person name="Parts L."/>
            <person name="Pedersen J.S."/>
            <person name="Pesole G."/>
            <person name="Phillippy A.M."/>
            <person name="Ponting C.P."/>
            <person name="Pop M."/>
            <person name="Porcelli D."/>
            <person name="Powell J.R."/>
            <person name="Prohaska S."/>
            <person name="Pruitt K."/>
            <person name="Puig M."/>
            <person name="Quesneville H."/>
            <person name="Ram K.R."/>
            <person name="Rand D."/>
            <person name="Rasmussen M.D."/>
            <person name="Reed L.K."/>
            <person name="Reenan R."/>
            <person name="Reily A."/>
            <person name="Remington K.A."/>
            <person name="Rieger T.T."/>
            <person name="Ritchie M.G."/>
            <person name="Robin C."/>
            <person name="Rogers Y.H."/>
            <person name="Rohde C."/>
            <person name="Rozas J."/>
            <person name="Rubenfield M.J."/>
            <person name="Ruiz A."/>
            <person name="Russo S."/>
            <person name="Salzberg S.L."/>
            <person name="Sanchez-Gracia A."/>
            <person name="Saranga D.J."/>
            <person name="Sato H."/>
            <person name="Schaeffer S.W."/>
            <person name="Schatz M.C."/>
            <person name="Schlenke T."/>
            <person name="Schwartz R."/>
            <person name="Segarra C."/>
            <person name="Singh R.S."/>
            <person name="Sirot L."/>
            <person name="Sirota M."/>
            <person name="Sisneros N.B."/>
            <person name="Smith C.D."/>
            <person name="Smith T.F."/>
            <person name="Spieth J."/>
            <person name="Stage D.E."/>
            <person name="Stark A."/>
            <person name="Stephan W."/>
            <person name="Strausberg R.L."/>
            <person name="Strempel S."/>
            <person name="Sturgill D."/>
            <person name="Sutton G."/>
            <person name="Sutton G.G."/>
            <person name="Tao W."/>
            <person name="Teichmann S."/>
            <person name="Tobari Y.N."/>
            <person name="Tomimura Y."/>
            <person name="Tsolas J.M."/>
            <person name="Valente V.L."/>
            <person name="Venter E."/>
            <person name="Venter J.C."/>
            <person name="Vicario S."/>
            <person name="Vieira F.G."/>
            <person name="Vilella A.J."/>
            <person name="Villasante A."/>
            <person name="Walenz B."/>
            <person name="Wang J."/>
            <person name="Wasserman M."/>
            <person name="Watts T."/>
            <person name="Wilson D."/>
            <person name="Wilson R.K."/>
            <person name="Wing R.A."/>
            <person name="Wolfner M.F."/>
            <person name="Wong A."/>
            <person name="Wong G.K."/>
            <person name="Wu C.I."/>
            <person name="Wu G."/>
            <person name="Yamamoto D."/>
            <person name="Yang H.P."/>
            <person name="Yang S.P."/>
            <person name="Yorke J.A."/>
            <person name="Yoshida K."/>
            <person name="Zdobnov E."/>
            <person name="Zhang P."/>
            <person name="Zhang Y."/>
            <person name="Zimin A.V."/>
            <person name="Baldwin J."/>
            <person name="Abdouelleil A."/>
            <person name="Abdulkadir J."/>
            <person name="Abebe A."/>
            <person name="Abera B."/>
            <person name="Abreu J."/>
            <person name="Acer S.C."/>
            <person name="Aftuck L."/>
            <person name="Alexander A."/>
            <person name="An P."/>
            <person name="Anderson E."/>
            <person name="Anderson S."/>
            <person name="Arachi H."/>
            <person name="Azer M."/>
            <person name="Bachantsang P."/>
            <person name="Barry A."/>
            <person name="Bayul T."/>
            <person name="Berlin A."/>
            <person name="Bessette D."/>
            <person name="Bloom T."/>
            <person name="Blye J."/>
            <person name="Boguslavskiy L."/>
            <person name="Bonnet C."/>
            <person name="Boukhgalter B."/>
            <person name="Bourzgui I."/>
            <person name="Brown A."/>
            <person name="Cahill P."/>
            <person name="Channer S."/>
            <person name="Cheshatsang Y."/>
            <person name="Chuda L."/>
            <person name="Citroen M."/>
            <person name="Collymore A."/>
            <person name="Cooke P."/>
            <person name="Costello M."/>
            <person name="D'Aco K."/>
            <person name="Daza R."/>
            <person name="De Haan G."/>
            <person name="DeGray S."/>
            <person name="DeMaso C."/>
            <person name="Dhargay N."/>
            <person name="Dooley K."/>
            <person name="Dooley E."/>
            <person name="Doricent M."/>
            <person name="Dorje P."/>
            <person name="Dorjee K."/>
            <person name="Dupes A."/>
            <person name="Elong R."/>
            <person name="Falk J."/>
            <person name="Farina A."/>
            <person name="Faro S."/>
            <person name="Ferguson D."/>
            <person name="Fisher S."/>
            <person name="Foley C.D."/>
            <person name="Franke A."/>
            <person name="Friedrich D."/>
            <person name="Gadbois L."/>
            <person name="Gearin G."/>
            <person name="Gearin C.R."/>
            <person name="Giannoukos G."/>
            <person name="Goode T."/>
            <person name="Graham J."/>
            <person name="Grandbois E."/>
            <person name="Grewal S."/>
            <person name="Gyaltsen K."/>
            <person name="Hafez N."/>
            <person name="Hagos B."/>
            <person name="Hall J."/>
            <person name="Henson C."/>
            <person name="Hollinger A."/>
            <person name="Honan T."/>
            <person name="Huard M.D."/>
            <person name="Hughes L."/>
            <person name="Hurhula B."/>
            <person name="Husby M.E."/>
            <person name="Kamat A."/>
            <person name="Kanga B."/>
            <person name="Kashin S."/>
            <person name="Khazanovich D."/>
            <person name="Kisner P."/>
            <person name="Lance K."/>
            <person name="Lara M."/>
            <person name="Lee W."/>
            <person name="Lennon N."/>
            <person name="Letendre F."/>
            <person name="LeVine R."/>
            <person name="Lipovsky A."/>
            <person name="Liu X."/>
            <person name="Liu J."/>
            <person name="Liu S."/>
            <person name="Lokyitsang T."/>
            <person name="Lokyitsang Y."/>
            <person name="Lubonja R."/>
            <person name="Lui A."/>
            <person name="MacDonald P."/>
            <person name="Magnisalis V."/>
            <person name="Maru K."/>
            <person name="Matthews C."/>
            <person name="McCusker W."/>
            <person name="McDonough S."/>
            <person name="Mehta T."/>
            <person name="Meldrim J."/>
            <person name="Meneus L."/>
            <person name="Mihai O."/>
            <person name="Mihalev A."/>
            <person name="Mihova T."/>
            <person name="Mittelman R."/>
            <person name="Mlenga V."/>
            <person name="Montmayeur A."/>
            <person name="Mulrain L."/>
            <person name="Navidi A."/>
            <person name="Naylor J."/>
            <person name="Negash T."/>
            <person name="Nguyen T."/>
            <person name="Nguyen N."/>
            <person name="Nicol R."/>
            <person name="Norbu C."/>
            <person name="Norbu N."/>
            <person name="Novod N."/>
            <person name="O'Neill B."/>
            <person name="Osman S."/>
            <person name="Markiewicz E."/>
            <person name="Oyono O.L."/>
            <person name="Patti C."/>
            <person name="Phunkhang P."/>
            <person name="Pierre F."/>
            <person name="Priest M."/>
            <person name="Raghuraman S."/>
            <person name="Rege F."/>
            <person name="Reyes R."/>
            <person name="Rise C."/>
            <person name="Rogov P."/>
            <person name="Ross K."/>
            <person name="Ryan E."/>
            <person name="Settipalli S."/>
            <person name="Shea T."/>
            <person name="Sherpa N."/>
            <person name="Shi L."/>
            <person name="Shih D."/>
            <person name="Sparrow T."/>
            <person name="Spaulding J."/>
            <person name="Stalker J."/>
            <person name="Stange-Thomann N."/>
            <person name="Stavropoulos S."/>
            <person name="Stone C."/>
            <person name="Strader C."/>
            <person name="Tesfaye S."/>
            <person name="Thomson T."/>
            <person name="Thoulutsang Y."/>
            <person name="Thoulutsang D."/>
            <person name="Topham K."/>
            <person name="Topping I."/>
            <person name="Tsamla T."/>
            <person name="Vassiliev H."/>
            <person name="Vo A."/>
            <person name="Wangchuk T."/>
            <person name="Wangdi T."/>
            <person name="Weiand M."/>
            <person name="Wilkinson J."/>
            <person name="Wilson A."/>
            <person name="Yadav S."/>
            <person name="Young G."/>
            <person name="Yu Q."/>
            <person name="Zembek L."/>
            <person name="Zhong D."/>
            <person name="Zimmer A."/>
            <person name="Zwirko Z."/>
            <person name="Jaffe D.B."/>
            <person name="Alvarez P."/>
            <person name="Brockman W."/>
            <person name="Butler J."/>
            <person name="Chin C."/>
            <person name="Gnerre S."/>
            <person name="Grabherr M."/>
            <person name="Kleber M."/>
            <person name="Mauceli E."/>
            <person name="MacCallum I."/>
        </authorList>
    </citation>
    <scope>NUCLEOTIDE SEQUENCE [LARGE SCALE GENOMIC DNA]</scope>
    <source>
        <strain evidence="3">Tucson 14024-0371.13</strain>
    </source>
</reference>
<evidence type="ECO:0000256" key="1">
    <source>
        <dbReference type="SAM" id="MobiDB-lite"/>
    </source>
</evidence>
<protein>
    <recommendedName>
        <fullName evidence="4">HSF-type DNA-binding domain-containing protein</fullName>
    </recommendedName>
</protein>
<dbReference type="OMA" id="GQAPDYA"/>
<gene>
    <name evidence="2" type="primary">Dana\GF13274</name>
    <name evidence="2" type="synonym">dana_GLEANR_13288</name>
    <name evidence="2" type="ORF">GF13274</name>
</gene>
<feature type="compositionally biased region" description="Basic and acidic residues" evidence="1">
    <location>
        <begin position="541"/>
        <end position="570"/>
    </location>
</feature>
<dbReference type="Proteomes" id="UP000007801">
    <property type="component" value="Unassembled WGS sequence"/>
</dbReference>
<feature type="compositionally biased region" description="Polar residues" evidence="1">
    <location>
        <begin position="104"/>
        <end position="117"/>
    </location>
</feature>
<feature type="region of interest" description="Disordered" evidence="1">
    <location>
        <begin position="253"/>
        <end position="279"/>
    </location>
</feature>
<feature type="compositionally biased region" description="Polar residues" evidence="1">
    <location>
        <begin position="341"/>
        <end position="360"/>
    </location>
</feature>
<dbReference type="HOGENOM" id="CLU_453627_0_0_1"/>
<feature type="compositionally biased region" description="Basic residues" evidence="1">
    <location>
        <begin position="675"/>
        <end position="690"/>
    </location>
</feature>
<feature type="region of interest" description="Disordered" evidence="1">
    <location>
        <begin position="463"/>
        <end position="485"/>
    </location>
</feature>
<evidence type="ECO:0000313" key="2">
    <source>
        <dbReference type="EMBL" id="EDV37084.1"/>
    </source>
</evidence>
<feature type="region of interest" description="Disordered" evidence="1">
    <location>
        <begin position="336"/>
        <end position="373"/>
    </location>
</feature>